<keyword evidence="7" id="KW-1185">Reference proteome</keyword>
<dbReference type="PANTHER" id="PTHR40980:SF4">
    <property type="entry name" value="TONB-DEPENDENT RECEPTOR-LIKE BETA-BARREL DOMAIN-CONTAINING PROTEIN"/>
    <property type="match status" value="1"/>
</dbReference>
<dbReference type="EMBL" id="JBHSCL010000004">
    <property type="protein sequence ID" value="MFC4219350.1"/>
    <property type="molecule type" value="Genomic_DNA"/>
</dbReference>
<dbReference type="InterPro" id="IPR036942">
    <property type="entry name" value="Beta-barrel_TonB_sf"/>
</dbReference>
<dbReference type="Pfam" id="PF14905">
    <property type="entry name" value="OMP_b-brl_3"/>
    <property type="match status" value="1"/>
</dbReference>
<comment type="subcellular location">
    <subcellularLocation>
        <location evidence="1">Cell outer membrane</location>
    </subcellularLocation>
</comment>
<dbReference type="Gene3D" id="2.170.130.10">
    <property type="entry name" value="TonB-dependent receptor, plug domain"/>
    <property type="match status" value="1"/>
</dbReference>
<dbReference type="Gene3D" id="2.40.170.20">
    <property type="entry name" value="TonB-dependent receptor, beta-barrel domain"/>
    <property type="match status" value="1"/>
</dbReference>
<feature type="chain" id="PRO_5047264056" evidence="4">
    <location>
        <begin position="20"/>
        <end position="805"/>
    </location>
</feature>
<keyword evidence="4" id="KW-0732">Signal</keyword>
<feature type="domain" description="Outer membrane protein beta-barrel" evidence="5">
    <location>
        <begin position="372"/>
        <end position="773"/>
    </location>
</feature>
<reference evidence="7" key="1">
    <citation type="journal article" date="2019" name="Int. J. Syst. Evol. Microbiol.">
        <title>The Global Catalogue of Microorganisms (GCM) 10K type strain sequencing project: providing services to taxonomists for standard genome sequencing and annotation.</title>
        <authorList>
            <consortium name="The Broad Institute Genomics Platform"/>
            <consortium name="The Broad Institute Genome Sequencing Center for Infectious Disease"/>
            <person name="Wu L."/>
            <person name="Ma J."/>
        </authorList>
    </citation>
    <scope>NUCLEOTIDE SEQUENCE [LARGE SCALE GENOMIC DNA]</scope>
    <source>
        <strain evidence="7">CGMCC 1.15774</strain>
    </source>
</reference>
<feature type="signal peptide" evidence="4">
    <location>
        <begin position="1"/>
        <end position="19"/>
    </location>
</feature>
<evidence type="ECO:0000256" key="3">
    <source>
        <dbReference type="ARBA" id="ARBA00023237"/>
    </source>
</evidence>
<evidence type="ECO:0000256" key="1">
    <source>
        <dbReference type="ARBA" id="ARBA00004442"/>
    </source>
</evidence>
<dbReference type="InterPro" id="IPR008969">
    <property type="entry name" value="CarboxyPept-like_regulatory"/>
</dbReference>
<dbReference type="Proteomes" id="UP001595841">
    <property type="component" value="Unassembled WGS sequence"/>
</dbReference>
<organism evidence="6 7">
    <name type="scientific">Flagellimonas marina</name>
    <dbReference type="NCBI Taxonomy" id="1775168"/>
    <lineage>
        <taxon>Bacteria</taxon>
        <taxon>Pseudomonadati</taxon>
        <taxon>Bacteroidota</taxon>
        <taxon>Flavobacteriia</taxon>
        <taxon>Flavobacteriales</taxon>
        <taxon>Flavobacteriaceae</taxon>
        <taxon>Flagellimonas</taxon>
    </lineage>
</organism>
<protein>
    <submittedName>
        <fullName evidence="6">TonB-dependent receptor domain-containing protein</fullName>
    </submittedName>
</protein>
<evidence type="ECO:0000313" key="7">
    <source>
        <dbReference type="Proteomes" id="UP001595841"/>
    </source>
</evidence>
<dbReference type="Pfam" id="PF13715">
    <property type="entry name" value="CarbopepD_reg_2"/>
    <property type="match status" value="1"/>
</dbReference>
<dbReference type="RefSeq" id="WP_379762740.1">
    <property type="nucleotide sequence ID" value="NZ_JBHSCL010000004.1"/>
</dbReference>
<evidence type="ECO:0000256" key="2">
    <source>
        <dbReference type="ARBA" id="ARBA00023136"/>
    </source>
</evidence>
<evidence type="ECO:0000259" key="5">
    <source>
        <dbReference type="Pfam" id="PF14905"/>
    </source>
</evidence>
<proteinExistence type="predicted"/>
<evidence type="ECO:0000256" key="4">
    <source>
        <dbReference type="SAM" id="SignalP"/>
    </source>
</evidence>
<dbReference type="SUPFAM" id="SSF56935">
    <property type="entry name" value="Porins"/>
    <property type="match status" value="1"/>
</dbReference>
<gene>
    <name evidence="6" type="ORF">ACFOWS_04360</name>
</gene>
<evidence type="ECO:0000313" key="6">
    <source>
        <dbReference type="EMBL" id="MFC4219350.1"/>
    </source>
</evidence>
<keyword evidence="3" id="KW-0998">Cell outer membrane</keyword>
<sequence>MIKKFLGLLFILIVIQAHSQTTFNGKIVDSNGEAIAFANVVAMRQSDSTLVKGAITDIDGLFSIDIRQPDKSFLSISYVGYKTKVISDLSTTNLGDIPLEDQTQELQEVAVVAQKPFIQKEQDKLVLNIENSIVNTGNSTMEILEKAPGVIVDQDDVISLSGRTGVRIYIDGKDTRLQGEQLANLLRSLPSSNIEKVEIITNPSVRYEAQGNAGIINIVTKKGKLYGTNGSLTLSPGYGRYFRWNSSIDFNHRTEKFNLYGQYSYTDRNQYQEIVIDRTFLDGEQPMGYYDLQNDFELPLKTHTGRLGLDFTASEKTTLGVLFTGLNNGNKNISTSNILGYNTDRVLISEENTDTNINSEWNQLTANFNARHTFTEKSILNFNFDHARYSNWSNQRFTSNFEFFDSNTTAQDILLGDIDGYLNLTGLTLDYELTLKNGDRFEAGWKNTWVTSDNDLVYVNENNGVTTPNTNLSNHFIYDEDIYAAYVSYNLNRKKWNAQFGLRAENTSVTGNQVTTNTINEQDYLNLFPTASYNYTWNENHTLGISAGRRIDRPGYAQLNPFRTFVNTNTYREGNPYLQPQFTWVSEINYTFKQRYYFAFNVGYTEDVLTMAIVRDGDEEVVIVRPINIANLKSYSFVASLPIKFSNWWQSNWNLNASLNDFDGEINGFDFDRNNPVVSLNTNHSFGLGKGYRLQAGAFYLFPHYATITKAQTISSFSLGLQKNLFNDSMTLRFNVNDIFWNQYPTGRTRFGNLDDTFTSYRDTRYATLSVSWRFGKQSVQPVRRRQSEIQEEMNRARQENNNQG</sequence>
<dbReference type="InterPro" id="IPR037066">
    <property type="entry name" value="Plug_dom_sf"/>
</dbReference>
<comment type="caution">
    <text evidence="6">The sequence shown here is derived from an EMBL/GenBank/DDBJ whole genome shotgun (WGS) entry which is preliminary data.</text>
</comment>
<keyword evidence="2" id="KW-0472">Membrane</keyword>
<dbReference type="InterPro" id="IPR041700">
    <property type="entry name" value="OMP_b-brl_3"/>
</dbReference>
<dbReference type="PANTHER" id="PTHR40980">
    <property type="entry name" value="PLUG DOMAIN-CONTAINING PROTEIN"/>
    <property type="match status" value="1"/>
</dbReference>
<dbReference type="SUPFAM" id="SSF49464">
    <property type="entry name" value="Carboxypeptidase regulatory domain-like"/>
    <property type="match status" value="1"/>
</dbReference>
<accession>A0ABV8PJF1</accession>
<name>A0ABV8PJF1_9FLAO</name>
<keyword evidence="6" id="KW-0675">Receptor</keyword>